<organism evidence="1">
    <name type="scientific">Arundo donax</name>
    <name type="common">Giant reed</name>
    <name type="synonym">Donax arundinaceus</name>
    <dbReference type="NCBI Taxonomy" id="35708"/>
    <lineage>
        <taxon>Eukaryota</taxon>
        <taxon>Viridiplantae</taxon>
        <taxon>Streptophyta</taxon>
        <taxon>Embryophyta</taxon>
        <taxon>Tracheophyta</taxon>
        <taxon>Spermatophyta</taxon>
        <taxon>Magnoliopsida</taxon>
        <taxon>Liliopsida</taxon>
        <taxon>Poales</taxon>
        <taxon>Poaceae</taxon>
        <taxon>PACMAD clade</taxon>
        <taxon>Arundinoideae</taxon>
        <taxon>Arundineae</taxon>
        <taxon>Arundo</taxon>
    </lineage>
</organism>
<reference evidence="1" key="1">
    <citation type="submission" date="2014-09" db="EMBL/GenBank/DDBJ databases">
        <authorList>
            <person name="Magalhaes I.L.F."/>
            <person name="Oliveira U."/>
            <person name="Santos F.R."/>
            <person name="Vidigal T.H.D.A."/>
            <person name="Brescovit A.D."/>
            <person name="Santos A.J."/>
        </authorList>
    </citation>
    <scope>NUCLEOTIDE SEQUENCE</scope>
    <source>
        <tissue evidence="1">Shoot tissue taken approximately 20 cm above the soil surface</tissue>
    </source>
</reference>
<protein>
    <submittedName>
        <fullName evidence="1">Uncharacterized protein</fullName>
    </submittedName>
</protein>
<evidence type="ECO:0000313" key="1">
    <source>
        <dbReference type="EMBL" id="JAD94991.1"/>
    </source>
</evidence>
<sequence>MLQTYTDKKNRQVTTVNGGRQLLFWTKGGRHIEKKSKTSSV</sequence>
<name>A0A0A9E4J7_ARUDO</name>
<accession>A0A0A9E4J7</accession>
<dbReference type="AlphaFoldDB" id="A0A0A9E4J7"/>
<proteinExistence type="predicted"/>
<reference evidence="1" key="2">
    <citation type="journal article" date="2015" name="Data Brief">
        <title>Shoot transcriptome of the giant reed, Arundo donax.</title>
        <authorList>
            <person name="Barrero R.A."/>
            <person name="Guerrero F.D."/>
            <person name="Moolhuijzen P."/>
            <person name="Goolsby J.A."/>
            <person name="Tidwell J."/>
            <person name="Bellgard S.E."/>
            <person name="Bellgard M.I."/>
        </authorList>
    </citation>
    <scope>NUCLEOTIDE SEQUENCE</scope>
    <source>
        <tissue evidence="1">Shoot tissue taken approximately 20 cm above the soil surface</tissue>
    </source>
</reference>
<dbReference type="EMBL" id="GBRH01202904">
    <property type="protein sequence ID" value="JAD94991.1"/>
    <property type="molecule type" value="Transcribed_RNA"/>
</dbReference>